<dbReference type="EMBL" id="JBHSFT010000040">
    <property type="protein sequence ID" value="MFC4663518.1"/>
    <property type="molecule type" value="Genomic_DNA"/>
</dbReference>
<comment type="similarity">
    <text evidence="1">Belongs to the ABC transporter superfamily.</text>
</comment>
<evidence type="ECO:0000256" key="2">
    <source>
        <dbReference type="ARBA" id="ARBA00022448"/>
    </source>
</evidence>
<keyword evidence="7" id="KW-1185">Reference proteome</keyword>
<protein>
    <submittedName>
        <fullName evidence="6">ABC transporter ATP-binding protein</fullName>
    </submittedName>
</protein>
<dbReference type="PANTHER" id="PTHR43335:SF4">
    <property type="entry name" value="ABC TRANSPORTER, ATP-BINDING PROTEIN"/>
    <property type="match status" value="1"/>
</dbReference>
<dbReference type="SMART" id="SM00382">
    <property type="entry name" value="AAA"/>
    <property type="match status" value="1"/>
</dbReference>
<evidence type="ECO:0000313" key="7">
    <source>
        <dbReference type="Proteomes" id="UP001595988"/>
    </source>
</evidence>
<evidence type="ECO:0000259" key="5">
    <source>
        <dbReference type="PROSITE" id="PS50893"/>
    </source>
</evidence>
<dbReference type="InterPro" id="IPR003593">
    <property type="entry name" value="AAA+_ATPase"/>
</dbReference>
<proteinExistence type="inferred from homology"/>
<organism evidence="6 7">
    <name type="scientific">Oceanobacillus aidingensis</name>
    <dbReference type="NCBI Taxonomy" id="645964"/>
    <lineage>
        <taxon>Bacteria</taxon>
        <taxon>Bacillati</taxon>
        <taxon>Bacillota</taxon>
        <taxon>Bacilli</taxon>
        <taxon>Bacillales</taxon>
        <taxon>Bacillaceae</taxon>
        <taxon>Oceanobacillus</taxon>
    </lineage>
</organism>
<keyword evidence="3" id="KW-0547">Nucleotide-binding</keyword>
<evidence type="ECO:0000256" key="3">
    <source>
        <dbReference type="ARBA" id="ARBA00022741"/>
    </source>
</evidence>
<evidence type="ECO:0000256" key="1">
    <source>
        <dbReference type="ARBA" id="ARBA00005417"/>
    </source>
</evidence>
<evidence type="ECO:0000313" key="6">
    <source>
        <dbReference type="EMBL" id="MFC4663518.1"/>
    </source>
</evidence>
<dbReference type="SUPFAM" id="SSF52540">
    <property type="entry name" value="P-loop containing nucleoside triphosphate hydrolases"/>
    <property type="match status" value="1"/>
</dbReference>
<dbReference type="InterPro" id="IPR003439">
    <property type="entry name" value="ABC_transporter-like_ATP-bd"/>
</dbReference>
<sequence length="311" mass="33836">MIEMKHLTKTFKDNISVNQLSLVIQPGVVTGFLGPNGAGKSTTMKMILGLMNPSRGSVTIDGQAYKDLKLPISKVGALINGDAVNPKLTAKQHLEILASASGISKKRVDSMLMETGLENVKDKPIGTFSLGMKQRLGIAAALLGDPETVILDEPFNGLDVDGIHWLRKLAKKLAREGKAVLVSSHLMSEMQMIADRMIILAQGKLIADMTIDELAQNSLGSFVKVKCEDNHKLQRLLAAKGAEVKQVKNDVLQVYQLDIKQIGLTAKEGQLALYELTKVQPSLEQLFVELTEGKADYVSTDNLMAEGRESE</sequence>
<gene>
    <name evidence="6" type="ORF">ACFO3P_15170</name>
</gene>
<dbReference type="RefSeq" id="WP_289585034.1">
    <property type="nucleotide sequence ID" value="NZ_JBHSFT010000040.1"/>
</dbReference>
<dbReference type="InterPro" id="IPR027417">
    <property type="entry name" value="P-loop_NTPase"/>
</dbReference>
<evidence type="ECO:0000256" key="4">
    <source>
        <dbReference type="ARBA" id="ARBA00022840"/>
    </source>
</evidence>
<accession>A0ABV9K0X8</accession>
<keyword evidence="2" id="KW-0813">Transport</keyword>
<name>A0ABV9K0X8_9BACI</name>
<dbReference type="Pfam" id="PF00005">
    <property type="entry name" value="ABC_tran"/>
    <property type="match status" value="1"/>
</dbReference>
<dbReference type="PANTHER" id="PTHR43335">
    <property type="entry name" value="ABC TRANSPORTER, ATP-BINDING PROTEIN"/>
    <property type="match status" value="1"/>
</dbReference>
<dbReference type="GO" id="GO:0005524">
    <property type="term" value="F:ATP binding"/>
    <property type="evidence" value="ECO:0007669"/>
    <property type="project" value="UniProtKB-KW"/>
</dbReference>
<feature type="domain" description="ABC transporter" evidence="5">
    <location>
        <begin position="2"/>
        <end position="227"/>
    </location>
</feature>
<dbReference type="Proteomes" id="UP001595988">
    <property type="component" value="Unassembled WGS sequence"/>
</dbReference>
<reference evidence="7" key="1">
    <citation type="journal article" date="2019" name="Int. J. Syst. Evol. Microbiol.">
        <title>The Global Catalogue of Microorganisms (GCM) 10K type strain sequencing project: providing services to taxonomists for standard genome sequencing and annotation.</title>
        <authorList>
            <consortium name="The Broad Institute Genomics Platform"/>
            <consortium name="The Broad Institute Genome Sequencing Center for Infectious Disease"/>
            <person name="Wu L."/>
            <person name="Ma J."/>
        </authorList>
    </citation>
    <scope>NUCLEOTIDE SEQUENCE [LARGE SCALE GENOMIC DNA]</scope>
    <source>
        <strain evidence="7">CCUG 37257</strain>
    </source>
</reference>
<dbReference type="InterPro" id="IPR017871">
    <property type="entry name" value="ABC_transporter-like_CS"/>
</dbReference>
<keyword evidence="4 6" id="KW-0067">ATP-binding</keyword>
<dbReference type="PROSITE" id="PS00211">
    <property type="entry name" value="ABC_TRANSPORTER_1"/>
    <property type="match status" value="1"/>
</dbReference>
<dbReference type="PROSITE" id="PS50893">
    <property type="entry name" value="ABC_TRANSPORTER_2"/>
    <property type="match status" value="1"/>
</dbReference>
<comment type="caution">
    <text evidence="6">The sequence shown here is derived from an EMBL/GenBank/DDBJ whole genome shotgun (WGS) entry which is preliminary data.</text>
</comment>
<dbReference type="Gene3D" id="3.40.50.300">
    <property type="entry name" value="P-loop containing nucleotide triphosphate hydrolases"/>
    <property type="match status" value="1"/>
</dbReference>